<gene>
    <name evidence="2" type="ordered locus">Thit_0202</name>
</gene>
<dbReference type="PROSITE" id="PS51186">
    <property type="entry name" value="GNAT"/>
    <property type="match status" value="2"/>
</dbReference>
<dbReference type="InterPro" id="IPR000182">
    <property type="entry name" value="GNAT_dom"/>
</dbReference>
<dbReference type="OrthoDB" id="2861902at2"/>
<dbReference type="SUPFAM" id="SSF55729">
    <property type="entry name" value="Acyl-CoA N-acyltransferases (Nat)"/>
    <property type="match status" value="2"/>
</dbReference>
<dbReference type="PANTHER" id="PTHR43617">
    <property type="entry name" value="L-AMINO ACID N-ACETYLTRANSFERASE"/>
    <property type="match status" value="1"/>
</dbReference>
<reference evidence="2" key="1">
    <citation type="submission" date="2010-02" db="EMBL/GenBank/DDBJ databases">
        <title>Complete sequence of Thermoanaerobacter italicus Ab9.</title>
        <authorList>
            <consortium name="US DOE Joint Genome Institute"/>
            <person name="Lucas S."/>
            <person name="Copeland A."/>
            <person name="Lapidus A."/>
            <person name="Cheng J.-F."/>
            <person name="Bruce D."/>
            <person name="Goodwin L."/>
            <person name="Pitluck S."/>
            <person name="Chertkov O."/>
            <person name="Detter J.C."/>
            <person name="Han C."/>
            <person name="Tapia R."/>
            <person name="Land M."/>
            <person name="Hauser L."/>
            <person name="Kyrpides N."/>
            <person name="Mikhailova N."/>
            <person name="Hemme C.L."/>
            <person name="Woyke T."/>
        </authorList>
    </citation>
    <scope>NUCLEOTIDE SEQUENCE [LARGE SCALE GENOMIC DNA]</scope>
    <source>
        <strain evidence="2">Ab9</strain>
    </source>
</reference>
<evidence type="ECO:0000313" key="3">
    <source>
        <dbReference type="Proteomes" id="UP000001552"/>
    </source>
</evidence>
<dbReference type="EMBL" id="CP001936">
    <property type="protein sequence ID" value="ADD01528.1"/>
    <property type="molecule type" value="Genomic_DNA"/>
</dbReference>
<evidence type="ECO:0000313" key="2">
    <source>
        <dbReference type="EMBL" id="ADD01528.1"/>
    </source>
</evidence>
<protein>
    <submittedName>
        <fullName evidence="2">GCN5-related N-acetyltransferase</fullName>
    </submittedName>
</protein>
<dbReference type="RefSeq" id="WP_012994363.1">
    <property type="nucleotide sequence ID" value="NC_013921.1"/>
</dbReference>
<dbReference type="InterPro" id="IPR050276">
    <property type="entry name" value="MshD_Acetyltransferase"/>
</dbReference>
<dbReference type="eggNOG" id="COG3153">
    <property type="taxonomic scope" value="Bacteria"/>
</dbReference>
<dbReference type="HOGENOM" id="CLU_074359_0_0_9"/>
<dbReference type="Pfam" id="PF00583">
    <property type="entry name" value="Acetyltransf_1"/>
    <property type="match status" value="2"/>
</dbReference>
<dbReference type="AlphaFoldDB" id="D3T5Z7"/>
<dbReference type="Proteomes" id="UP000001552">
    <property type="component" value="Chromosome"/>
</dbReference>
<feature type="domain" description="N-acetyltransferase" evidence="1">
    <location>
        <begin position="176"/>
        <end position="322"/>
    </location>
</feature>
<dbReference type="PANTHER" id="PTHR43617:SF34">
    <property type="entry name" value="PUTATIVE-RELATED"/>
    <property type="match status" value="1"/>
</dbReference>
<dbReference type="eggNOG" id="COG0456">
    <property type="taxonomic scope" value="Bacteria"/>
</dbReference>
<proteinExistence type="predicted"/>
<dbReference type="InterPro" id="IPR016181">
    <property type="entry name" value="Acyl_CoA_acyltransferase"/>
</dbReference>
<organism evidence="2 3">
    <name type="scientific">Thermoanaerobacter italicus (strain DSM 9252 / Ab9)</name>
    <dbReference type="NCBI Taxonomy" id="580331"/>
    <lineage>
        <taxon>Bacteria</taxon>
        <taxon>Bacillati</taxon>
        <taxon>Bacillota</taxon>
        <taxon>Clostridia</taxon>
        <taxon>Thermoanaerobacterales</taxon>
        <taxon>Thermoanaerobacteraceae</taxon>
        <taxon>Thermoanaerobacter</taxon>
    </lineage>
</organism>
<name>D3T5Z7_THEIA</name>
<dbReference type="KEGG" id="tit:Thit_0202"/>
<dbReference type="GO" id="GO:0016747">
    <property type="term" value="F:acyltransferase activity, transferring groups other than amino-acyl groups"/>
    <property type="evidence" value="ECO:0007669"/>
    <property type="project" value="InterPro"/>
</dbReference>
<sequence>MDIQYINLTEGKAEEIFFLWNKEIGDNFPMRKELLRQNTFEDVNVLLEGSWIAIDTKNDRTVGFIVSKIWKEDMECLKIKKGVGHIQVILVDHDYRNKGIGSELLKRAEKALNEAAVKTVLLGQDPWHYFPGIPSEFEKTREWFERRGYVNYGEEYDMYCDLSKKNEVILPDLLDVKFKLLDLAEKYKFLSFLKKNFPGRWEYEAIHYFKRGGEGREFVVAEKNGEIIGFCRINDINSPFIAQNVYWAPLFNKELGGIGPLGIDKKERGKGLGLAIVQAGMYFLYNRGIRNVVIDWTELVDFYSRLECKIWKKYTVYKKELK</sequence>
<keyword evidence="3" id="KW-1185">Reference proteome</keyword>
<feature type="domain" description="N-acetyltransferase" evidence="1">
    <location>
        <begin position="3"/>
        <end position="175"/>
    </location>
</feature>
<accession>D3T5Z7</accession>
<dbReference type="Gene3D" id="3.40.630.30">
    <property type="match status" value="2"/>
</dbReference>
<evidence type="ECO:0000259" key="1">
    <source>
        <dbReference type="PROSITE" id="PS51186"/>
    </source>
</evidence>
<dbReference type="CDD" id="cd04301">
    <property type="entry name" value="NAT_SF"/>
    <property type="match status" value="2"/>
</dbReference>